<keyword evidence="2" id="KW-0812">Transmembrane</keyword>
<accession>A0AAV4X694</accession>
<feature type="chain" id="PRO_5043585122" description="Transmembrane protein" evidence="3">
    <location>
        <begin position="22"/>
        <end position="204"/>
    </location>
</feature>
<reference evidence="4 5" key="1">
    <citation type="submission" date="2021-06" db="EMBL/GenBank/DDBJ databases">
        <title>Caerostris darwini draft genome.</title>
        <authorList>
            <person name="Kono N."/>
            <person name="Arakawa K."/>
        </authorList>
    </citation>
    <scope>NUCLEOTIDE SEQUENCE [LARGE SCALE GENOMIC DNA]</scope>
</reference>
<evidence type="ECO:0000256" key="2">
    <source>
        <dbReference type="SAM" id="Phobius"/>
    </source>
</evidence>
<comment type="caution">
    <text evidence="4">The sequence shown here is derived from an EMBL/GenBank/DDBJ whole genome shotgun (WGS) entry which is preliminary data.</text>
</comment>
<protein>
    <recommendedName>
        <fullName evidence="6">Transmembrane protein</fullName>
    </recommendedName>
</protein>
<keyword evidence="2" id="KW-0472">Membrane</keyword>
<feature type="transmembrane region" description="Helical" evidence="2">
    <location>
        <begin position="43"/>
        <end position="66"/>
    </location>
</feature>
<evidence type="ECO:0008006" key="6">
    <source>
        <dbReference type="Google" id="ProtNLM"/>
    </source>
</evidence>
<evidence type="ECO:0000256" key="3">
    <source>
        <dbReference type="SAM" id="SignalP"/>
    </source>
</evidence>
<organism evidence="4 5">
    <name type="scientific">Caerostris darwini</name>
    <dbReference type="NCBI Taxonomy" id="1538125"/>
    <lineage>
        <taxon>Eukaryota</taxon>
        <taxon>Metazoa</taxon>
        <taxon>Ecdysozoa</taxon>
        <taxon>Arthropoda</taxon>
        <taxon>Chelicerata</taxon>
        <taxon>Arachnida</taxon>
        <taxon>Araneae</taxon>
        <taxon>Araneomorphae</taxon>
        <taxon>Entelegynae</taxon>
        <taxon>Araneoidea</taxon>
        <taxon>Araneidae</taxon>
        <taxon>Caerostris</taxon>
    </lineage>
</organism>
<keyword evidence="3" id="KW-0732">Signal</keyword>
<dbReference type="AlphaFoldDB" id="A0AAV4X694"/>
<feature type="transmembrane region" description="Helical" evidence="2">
    <location>
        <begin position="159"/>
        <end position="178"/>
    </location>
</feature>
<keyword evidence="2" id="KW-1133">Transmembrane helix</keyword>
<evidence type="ECO:0000256" key="1">
    <source>
        <dbReference type="SAM" id="MobiDB-lite"/>
    </source>
</evidence>
<sequence length="204" mass="22878">MKVIIFEGVLFLLLIVFHSLQNPCNWRLGDPPEPSARRMNHPARIFCALFTVALCTSLAAATPHALNSSRLHKRSGFLADENLVAESVHLPENELERHLVSSETRNEEYLKGEEGGFTSEEETTSVAPAHNHSTNHSEHNDHSAIHVASWQWEYVRTPFIYTAVVIVAGFCKIVSNLLNEMFANPENQHLAAKTLAESAEQKRK</sequence>
<proteinExistence type="predicted"/>
<gene>
    <name evidence="4" type="primary">AVEN_33670_1</name>
    <name evidence="4" type="ORF">CDAR_226991</name>
</gene>
<evidence type="ECO:0000313" key="4">
    <source>
        <dbReference type="EMBL" id="GIY89354.1"/>
    </source>
</evidence>
<dbReference type="Proteomes" id="UP001054837">
    <property type="component" value="Unassembled WGS sequence"/>
</dbReference>
<evidence type="ECO:0000313" key="5">
    <source>
        <dbReference type="Proteomes" id="UP001054837"/>
    </source>
</evidence>
<feature type="signal peptide" evidence="3">
    <location>
        <begin position="1"/>
        <end position="21"/>
    </location>
</feature>
<feature type="region of interest" description="Disordered" evidence="1">
    <location>
        <begin position="110"/>
        <end position="140"/>
    </location>
</feature>
<keyword evidence="5" id="KW-1185">Reference proteome</keyword>
<dbReference type="EMBL" id="BPLQ01015600">
    <property type="protein sequence ID" value="GIY89354.1"/>
    <property type="molecule type" value="Genomic_DNA"/>
</dbReference>
<name>A0AAV4X694_9ARAC</name>